<dbReference type="AlphaFoldDB" id="A0AAE4CAR2"/>
<dbReference type="SMART" id="SM00530">
    <property type="entry name" value="HTH_XRE"/>
    <property type="match status" value="1"/>
</dbReference>
<organism evidence="2 3">
    <name type="scientific">Catenuloplanes atrovinosus</name>
    <dbReference type="NCBI Taxonomy" id="137266"/>
    <lineage>
        <taxon>Bacteria</taxon>
        <taxon>Bacillati</taxon>
        <taxon>Actinomycetota</taxon>
        <taxon>Actinomycetes</taxon>
        <taxon>Micromonosporales</taxon>
        <taxon>Micromonosporaceae</taxon>
        <taxon>Catenuloplanes</taxon>
    </lineage>
</organism>
<dbReference type="Pfam" id="PF13560">
    <property type="entry name" value="HTH_31"/>
    <property type="match status" value="1"/>
</dbReference>
<reference evidence="2" key="1">
    <citation type="submission" date="2023-07" db="EMBL/GenBank/DDBJ databases">
        <title>Sequencing the genomes of 1000 actinobacteria strains.</title>
        <authorList>
            <person name="Klenk H.-P."/>
        </authorList>
    </citation>
    <scope>NUCLEOTIDE SEQUENCE</scope>
    <source>
        <strain evidence="2">DSM 44707</strain>
    </source>
</reference>
<feature type="domain" description="HTH cro/C1-type" evidence="1">
    <location>
        <begin position="39"/>
        <end position="86"/>
    </location>
</feature>
<protein>
    <submittedName>
        <fullName evidence="2">Transcriptional regulator with XRE-family HTH domain</fullName>
    </submittedName>
</protein>
<comment type="caution">
    <text evidence="2">The sequence shown here is derived from an EMBL/GenBank/DDBJ whole genome shotgun (WGS) entry which is preliminary data.</text>
</comment>
<gene>
    <name evidence="2" type="ORF">J2S41_004096</name>
</gene>
<dbReference type="RefSeq" id="WP_310369537.1">
    <property type="nucleotide sequence ID" value="NZ_JAVDYB010000001.1"/>
</dbReference>
<dbReference type="Proteomes" id="UP001183643">
    <property type="component" value="Unassembled WGS sequence"/>
</dbReference>
<evidence type="ECO:0000313" key="2">
    <source>
        <dbReference type="EMBL" id="MDR7277318.1"/>
    </source>
</evidence>
<dbReference type="PANTHER" id="PTHR35010">
    <property type="entry name" value="BLL4672 PROTEIN-RELATED"/>
    <property type="match status" value="1"/>
</dbReference>
<dbReference type="Gene3D" id="3.30.450.180">
    <property type="match status" value="1"/>
</dbReference>
<dbReference type="InterPro" id="IPR010982">
    <property type="entry name" value="Lambda_DNA-bd_dom_sf"/>
</dbReference>
<keyword evidence="3" id="KW-1185">Reference proteome</keyword>
<dbReference type="PROSITE" id="PS50943">
    <property type="entry name" value="HTH_CROC1"/>
    <property type="match status" value="1"/>
</dbReference>
<sequence length="294" mass="32617">MSFERQESLGAFLRAMRARIGPDEAGLPHYPGRRRRVPGLRRAEVAELAGVSTDYYTRMEQGRAGEVSAEVLDALTRVLRLSPSEAEYLLTLARPPVRSIVTPEPTTALRTILDAVRAPAYATNRRLDIVAANLPLRLLISPPGGRPEAPHNFVTWTFLDPYSRRLVSDWETSAAVTTAALRLQTAAAAADSETRELIATLRARSDDFVRLWDSPQVPDVWRGQQVARHPWAGEYHIDFETMEFPGDDNLTMAVYAPVPGTGSELVIDRLLHHWRGPDAGRFWDLTGAAEAQAS</sequence>
<dbReference type="SUPFAM" id="SSF47413">
    <property type="entry name" value="lambda repressor-like DNA-binding domains"/>
    <property type="match status" value="1"/>
</dbReference>
<dbReference type="InterPro" id="IPR001387">
    <property type="entry name" value="Cro/C1-type_HTH"/>
</dbReference>
<name>A0AAE4CAR2_9ACTN</name>
<dbReference type="CDD" id="cd00093">
    <property type="entry name" value="HTH_XRE"/>
    <property type="match status" value="1"/>
</dbReference>
<dbReference type="GO" id="GO:0003677">
    <property type="term" value="F:DNA binding"/>
    <property type="evidence" value="ECO:0007669"/>
    <property type="project" value="InterPro"/>
</dbReference>
<evidence type="ECO:0000259" key="1">
    <source>
        <dbReference type="PROSITE" id="PS50943"/>
    </source>
</evidence>
<dbReference type="EMBL" id="JAVDYB010000001">
    <property type="protein sequence ID" value="MDR7277318.1"/>
    <property type="molecule type" value="Genomic_DNA"/>
</dbReference>
<dbReference type="Gene3D" id="1.10.260.40">
    <property type="entry name" value="lambda repressor-like DNA-binding domains"/>
    <property type="match status" value="1"/>
</dbReference>
<dbReference type="InterPro" id="IPR041413">
    <property type="entry name" value="MLTR_LBD"/>
</dbReference>
<accession>A0AAE4CAR2</accession>
<proteinExistence type="predicted"/>
<dbReference type="Pfam" id="PF17765">
    <property type="entry name" value="MLTR_LBD"/>
    <property type="match status" value="1"/>
</dbReference>
<evidence type="ECO:0000313" key="3">
    <source>
        <dbReference type="Proteomes" id="UP001183643"/>
    </source>
</evidence>